<dbReference type="Pfam" id="PF06985">
    <property type="entry name" value="HET"/>
    <property type="match status" value="1"/>
</dbReference>
<feature type="domain" description="Heterokaryon incompatibility" evidence="1">
    <location>
        <begin position="16"/>
        <end position="168"/>
    </location>
</feature>
<dbReference type="OrthoDB" id="2157530at2759"/>
<dbReference type="PANTHER" id="PTHR24148">
    <property type="entry name" value="ANKYRIN REPEAT DOMAIN-CONTAINING PROTEIN 39 HOMOLOG-RELATED"/>
    <property type="match status" value="1"/>
</dbReference>
<keyword evidence="3" id="KW-1185">Reference proteome</keyword>
<evidence type="ECO:0000259" key="1">
    <source>
        <dbReference type="Pfam" id="PF06985"/>
    </source>
</evidence>
<dbReference type="PANTHER" id="PTHR24148:SF73">
    <property type="entry name" value="HET DOMAIN PROTEIN (AFU_ORTHOLOGUE AFUA_8G01020)"/>
    <property type="match status" value="1"/>
</dbReference>
<sequence>MAISLEEVKLNDDIAYECLSYTWVGPKGGDTTNHRRMVCNNAVKYIQQNLYDILVQLRNSNILGPIWIDALCINQGDISERNSQVAQMGEIYKRAIRVIVWLGKEDGYTKTALESLERSTLTLEDYERDKSSSLREHRRCPYTYDEDCAILYFMVQRIWYSRLWVIQEIVLARDIIFFCGSHNTTIDTIWRGSLFIQYSDPDIQDDHNNLTEANFSFSFLAVCIFRHNRLRSPILNTIGYTVHLFRHAQSTDARDKVFGLLAISDCYNYHLQTTMKADYNISTQQVYTSAAKFASCDSRNLAALAAVGDQSLNQIISLSSWVPDLSVSQSLPPLEYLDTRFAAATQESYRLNWQDNALILDGLLWDRISLSSESDSEIANRKGVSRLLQVFNECGLRYAHSDDLLAKAI</sequence>
<reference evidence="2 3" key="1">
    <citation type="submission" date="2016-05" db="EMBL/GenBank/DDBJ databases">
        <title>A degradative enzymes factory behind the ericoid mycorrhizal symbiosis.</title>
        <authorList>
            <consortium name="DOE Joint Genome Institute"/>
            <person name="Martino E."/>
            <person name="Morin E."/>
            <person name="Grelet G."/>
            <person name="Kuo A."/>
            <person name="Kohler A."/>
            <person name="Daghino S."/>
            <person name="Barry K."/>
            <person name="Choi C."/>
            <person name="Cichocki N."/>
            <person name="Clum A."/>
            <person name="Copeland A."/>
            <person name="Hainaut M."/>
            <person name="Haridas S."/>
            <person name="Labutti K."/>
            <person name="Lindquist E."/>
            <person name="Lipzen A."/>
            <person name="Khouja H.-R."/>
            <person name="Murat C."/>
            <person name="Ohm R."/>
            <person name="Olson A."/>
            <person name="Spatafora J."/>
            <person name="Veneault-Fourrey C."/>
            <person name="Henrissat B."/>
            <person name="Grigoriev I."/>
            <person name="Martin F."/>
            <person name="Perotto S."/>
        </authorList>
    </citation>
    <scope>NUCLEOTIDE SEQUENCE [LARGE SCALE GENOMIC DNA]</scope>
    <source>
        <strain evidence="2 3">UAMH 7357</strain>
    </source>
</reference>
<dbReference type="InterPro" id="IPR010730">
    <property type="entry name" value="HET"/>
</dbReference>
<proteinExistence type="predicted"/>
<accession>A0A2J6Q1F1</accession>
<protein>
    <submittedName>
        <fullName evidence="2">HET-domain-containing protein</fullName>
    </submittedName>
</protein>
<evidence type="ECO:0000313" key="3">
    <source>
        <dbReference type="Proteomes" id="UP000235672"/>
    </source>
</evidence>
<dbReference type="EMBL" id="KZ613486">
    <property type="protein sequence ID" value="PMD20107.1"/>
    <property type="molecule type" value="Genomic_DNA"/>
</dbReference>
<gene>
    <name evidence="2" type="ORF">NA56DRAFT_602015</name>
</gene>
<dbReference type="STRING" id="1745343.A0A2J6Q1F1"/>
<name>A0A2J6Q1F1_9HELO</name>
<dbReference type="Proteomes" id="UP000235672">
    <property type="component" value="Unassembled WGS sequence"/>
</dbReference>
<evidence type="ECO:0000313" key="2">
    <source>
        <dbReference type="EMBL" id="PMD20107.1"/>
    </source>
</evidence>
<dbReference type="InterPro" id="IPR052895">
    <property type="entry name" value="HetReg/Transcr_Mod"/>
</dbReference>
<dbReference type="AlphaFoldDB" id="A0A2J6Q1F1"/>
<organism evidence="2 3">
    <name type="scientific">Hyaloscypha hepaticicola</name>
    <dbReference type="NCBI Taxonomy" id="2082293"/>
    <lineage>
        <taxon>Eukaryota</taxon>
        <taxon>Fungi</taxon>
        <taxon>Dikarya</taxon>
        <taxon>Ascomycota</taxon>
        <taxon>Pezizomycotina</taxon>
        <taxon>Leotiomycetes</taxon>
        <taxon>Helotiales</taxon>
        <taxon>Hyaloscyphaceae</taxon>
        <taxon>Hyaloscypha</taxon>
    </lineage>
</organism>